<evidence type="ECO:0000256" key="1">
    <source>
        <dbReference type="ARBA" id="ARBA00004141"/>
    </source>
</evidence>
<sequence length="198" mass="21033">AFTPVITMFALFVARLETPNRPMIASVLVIAAGTALAAYGEVNFNVLGVAIMFVSEAAEAVRLVMTQYLLVGLKMGPFEGVMYLAPACFVWLTLGAAALEWPAMRAAGAMSIARANWVLFIAAACMGFLINLLAFATIKLASSLTLKVLGTVKNALLIFAAMLLWGEVVTGVQAWGYALSTVAFGVYTWIKMKQIAAG</sequence>
<feature type="transmembrane region" description="Helical" evidence="5">
    <location>
        <begin position="83"/>
        <end position="103"/>
    </location>
</feature>
<feature type="transmembrane region" description="Helical" evidence="5">
    <location>
        <begin position="115"/>
        <end position="136"/>
    </location>
</feature>
<dbReference type="GO" id="GO:0016020">
    <property type="term" value="C:membrane"/>
    <property type="evidence" value="ECO:0007669"/>
    <property type="project" value="UniProtKB-SubCell"/>
</dbReference>
<proteinExistence type="predicted"/>
<reference evidence="7 8" key="1">
    <citation type="journal article" date="2013" name="BMC Genomics">
        <title>Reconstruction of the lipid metabolism for the microalga Monoraphidium neglectum from its genome sequence reveals characteristics suitable for biofuel production.</title>
        <authorList>
            <person name="Bogen C."/>
            <person name="Al-Dilaimi A."/>
            <person name="Albersmeier A."/>
            <person name="Wichmann J."/>
            <person name="Grundmann M."/>
            <person name="Rupp O."/>
            <person name="Lauersen K.J."/>
            <person name="Blifernez-Klassen O."/>
            <person name="Kalinowski J."/>
            <person name="Goesmann A."/>
            <person name="Mussgnug J.H."/>
            <person name="Kruse O."/>
        </authorList>
    </citation>
    <scope>NUCLEOTIDE SEQUENCE [LARGE SCALE GENOMIC DNA]</scope>
    <source>
        <strain evidence="7 8">SAG 48.87</strain>
    </source>
</reference>
<dbReference type="KEGG" id="mng:MNEG_9335"/>
<dbReference type="AlphaFoldDB" id="A0A0D2MWK6"/>
<dbReference type="PANTHER" id="PTHR11132">
    <property type="entry name" value="SOLUTE CARRIER FAMILY 35"/>
    <property type="match status" value="1"/>
</dbReference>
<dbReference type="EMBL" id="KK102119">
    <property type="protein sequence ID" value="KIY98630.1"/>
    <property type="molecule type" value="Genomic_DNA"/>
</dbReference>
<keyword evidence="8" id="KW-1185">Reference proteome</keyword>
<keyword evidence="3 5" id="KW-1133">Transmembrane helix</keyword>
<dbReference type="InterPro" id="IPR050186">
    <property type="entry name" value="TPT_transporter"/>
</dbReference>
<keyword evidence="2 5" id="KW-0812">Transmembrane</keyword>
<dbReference type="RefSeq" id="XP_013897650.1">
    <property type="nucleotide sequence ID" value="XM_014042196.1"/>
</dbReference>
<keyword evidence="4 5" id="KW-0472">Membrane</keyword>
<evidence type="ECO:0000256" key="4">
    <source>
        <dbReference type="ARBA" id="ARBA00023136"/>
    </source>
</evidence>
<dbReference type="InterPro" id="IPR004853">
    <property type="entry name" value="Sugar_P_trans_dom"/>
</dbReference>
<dbReference type="OrthoDB" id="6418713at2759"/>
<evidence type="ECO:0000256" key="5">
    <source>
        <dbReference type="SAM" id="Phobius"/>
    </source>
</evidence>
<feature type="transmembrane region" description="Helical" evidence="5">
    <location>
        <begin position="46"/>
        <end position="71"/>
    </location>
</feature>
<evidence type="ECO:0000256" key="3">
    <source>
        <dbReference type="ARBA" id="ARBA00022989"/>
    </source>
</evidence>
<dbReference type="Proteomes" id="UP000054498">
    <property type="component" value="Unassembled WGS sequence"/>
</dbReference>
<evidence type="ECO:0000313" key="8">
    <source>
        <dbReference type="Proteomes" id="UP000054498"/>
    </source>
</evidence>
<feature type="transmembrane region" description="Helical" evidence="5">
    <location>
        <begin position="172"/>
        <end position="190"/>
    </location>
</feature>
<protein>
    <recommendedName>
        <fullName evidence="6">Sugar phosphate transporter domain-containing protein</fullName>
    </recommendedName>
</protein>
<comment type="subcellular location">
    <subcellularLocation>
        <location evidence="1">Membrane</location>
        <topology evidence="1">Multi-pass membrane protein</topology>
    </subcellularLocation>
</comment>
<evidence type="ECO:0000313" key="7">
    <source>
        <dbReference type="EMBL" id="KIY98630.1"/>
    </source>
</evidence>
<feature type="non-terminal residue" evidence="7">
    <location>
        <position position="1"/>
    </location>
</feature>
<evidence type="ECO:0000259" key="6">
    <source>
        <dbReference type="Pfam" id="PF03151"/>
    </source>
</evidence>
<evidence type="ECO:0000256" key="2">
    <source>
        <dbReference type="ARBA" id="ARBA00022692"/>
    </source>
</evidence>
<accession>A0A0D2MWK6</accession>
<dbReference type="GeneID" id="25742210"/>
<feature type="domain" description="Sugar phosphate transporter" evidence="6">
    <location>
        <begin position="17"/>
        <end position="184"/>
    </location>
</feature>
<name>A0A0D2MWK6_9CHLO</name>
<organism evidence="7 8">
    <name type="scientific">Monoraphidium neglectum</name>
    <dbReference type="NCBI Taxonomy" id="145388"/>
    <lineage>
        <taxon>Eukaryota</taxon>
        <taxon>Viridiplantae</taxon>
        <taxon>Chlorophyta</taxon>
        <taxon>core chlorophytes</taxon>
        <taxon>Chlorophyceae</taxon>
        <taxon>CS clade</taxon>
        <taxon>Sphaeropleales</taxon>
        <taxon>Selenastraceae</taxon>
        <taxon>Monoraphidium</taxon>
    </lineage>
</organism>
<feature type="transmembrane region" description="Helical" evidence="5">
    <location>
        <begin position="23"/>
        <end position="40"/>
    </location>
</feature>
<dbReference type="Pfam" id="PF03151">
    <property type="entry name" value="TPT"/>
    <property type="match status" value="1"/>
</dbReference>
<gene>
    <name evidence="7" type="ORF">MNEG_9335</name>
</gene>